<keyword evidence="5" id="KW-1185">Reference proteome</keyword>
<dbReference type="VEuPathDB" id="TriTrypDB:TM35_000221300"/>
<evidence type="ECO:0000256" key="1">
    <source>
        <dbReference type="ARBA" id="ARBA00022574"/>
    </source>
</evidence>
<evidence type="ECO:0000256" key="3">
    <source>
        <dbReference type="SAM" id="MobiDB-lite"/>
    </source>
</evidence>
<evidence type="ECO:0008006" key="6">
    <source>
        <dbReference type="Google" id="ProtNLM"/>
    </source>
</evidence>
<keyword evidence="2" id="KW-0677">Repeat</keyword>
<dbReference type="Gene3D" id="2.130.10.10">
    <property type="entry name" value="YVTN repeat-like/Quinoprotein amine dehydrogenase"/>
    <property type="match status" value="1"/>
</dbReference>
<dbReference type="GeneID" id="39986957"/>
<dbReference type="AlphaFoldDB" id="A0A1X0NRV1"/>
<name>A0A1X0NRV1_9TRYP</name>
<sequence length="360" mass="37673">MFSCGGMRLQGTACVSPTPGAYVLDGCVLSGGAAVCVSAADDSLRLFDAATAAALWACAGHFTAAVRDVAAGGPAAPSLLLAAQADAGVLVADTRQQQPVVFLDEFTASGAPGGSVAIAPSARSVAVAVGGDVHFVDTRTWCSTHCIPRMHMDEITRVRFLNDEVYCSAGEDQMINFIHADPRVPDADILIHALNSGEVVTKMTTHTQLDLLTLVGSCENAYIAPLNLDTGDVVRHARPDPAAYLVDSCVLRGELYHVWGSRDEEGNPGPISIVNAYNPTRVVPLPQLHTEICRVALSTGDCFITGGEDNIVAFWRASTADNDPDAAAAAAAVVNGAPQHKGMVPRPTAKRSLRSIPYAK</sequence>
<dbReference type="SUPFAM" id="SSF50998">
    <property type="entry name" value="Quinoprotein alcohol dehydrogenase-like"/>
    <property type="match status" value="1"/>
</dbReference>
<gene>
    <name evidence="4" type="ORF">TM35_000221300</name>
</gene>
<accession>A0A1X0NRV1</accession>
<dbReference type="RefSeq" id="XP_028881397.1">
    <property type="nucleotide sequence ID" value="XM_029027177.1"/>
</dbReference>
<comment type="caution">
    <text evidence="4">The sequence shown here is derived from an EMBL/GenBank/DDBJ whole genome shotgun (WGS) entry which is preliminary data.</text>
</comment>
<dbReference type="InterPro" id="IPR011047">
    <property type="entry name" value="Quinoprotein_ADH-like_sf"/>
</dbReference>
<dbReference type="InterPro" id="IPR039328">
    <property type="entry name" value="WDR89"/>
</dbReference>
<dbReference type="OrthoDB" id="25131at2759"/>
<dbReference type="PANTHER" id="PTHR22889">
    <property type="entry name" value="WD REPEAT-CONTAINING PROTEIN 89"/>
    <property type="match status" value="1"/>
</dbReference>
<evidence type="ECO:0000313" key="5">
    <source>
        <dbReference type="Proteomes" id="UP000192257"/>
    </source>
</evidence>
<organism evidence="4 5">
    <name type="scientific">Trypanosoma theileri</name>
    <dbReference type="NCBI Taxonomy" id="67003"/>
    <lineage>
        <taxon>Eukaryota</taxon>
        <taxon>Discoba</taxon>
        <taxon>Euglenozoa</taxon>
        <taxon>Kinetoplastea</taxon>
        <taxon>Metakinetoplastina</taxon>
        <taxon>Trypanosomatida</taxon>
        <taxon>Trypanosomatidae</taxon>
        <taxon>Trypanosoma</taxon>
    </lineage>
</organism>
<dbReference type="EMBL" id="NBCO01000022">
    <property type="protein sequence ID" value="ORC87331.1"/>
    <property type="molecule type" value="Genomic_DNA"/>
</dbReference>
<protein>
    <recommendedName>
        <fullName evidence="6">Guanine nucleotide-binding protein subunit beta-like protein</fullName>
    </recommendedName>
</protein>
<keyword evidence="1" id="KW-0853">WD repeat</keyword>
<feature type="region of interest" description="Disordered" evidence="3">
    <location>
        <begin position="339"/>
        <end position="360"/>
    </location>
</feature>
<dbReference type="InterPro" id="IPR015943">
    <property type="entry name" value="WD40/YVTN_repeat-like_dom_sf"/>
</dbReference>
<proteinExistence type="predicted"/>
<evidence type="ECO:0000313" key="4">
    <source>
        <dbReference type="EMBL" id="ORC87331.1"/>
    </source>
</evidence>
<dbReference type="Proteomes" id="UP000192257">
    <property type="component" value="Unassembled WGS sequence"/>
</dbReference>
<evidence type="ECO:0000256" key="2">
    <source>
        <dbReference type="ARBA" id="ARBA00022737"/>
    </source>
</evidence>
<reference evidence="4 5" key="1">
    <citation type="submission" date="2017-03" db="EMBL/GenBank/DDBJ databases">
        <title>An alternative strategy for trypanosome survival in the mammalian bloodstream revealed through genome and transcriptome analysis of the ubiquitous bovine parasite Trypanosoma (Megatrypanum) theileri.</title>
        <authorList>
            <person name="Kelly S."/>
            <person name="Ivens A."/>
            <person name="Mott A."/>
            <person name="O'Neill E."/>
            <person name="Emms D."/>
            <person name="Macleod O."/>
            <person name="Voorheis P."/>
            <person name="Matthews J."/>
            <person name="Matthews K."/>
            <person name="Carrington M."/>
        </authorList>
    </citation>
    <scope>NUCLEOTIDE SEQUENCE [LARGE SCALE GENOMIC DNA]</scope>
    <source>
        <strain evidence="4">Edinburgh</strain>
    </source>
</reference>
<dbReference type="STRING" id="67003.A0A1X0NRV1"/>
<dbReference type="PANTHER" id="PTHR22889:SF0">
    <property type="entry name" value="WD REPEAT-CONTAINING PROTEIN 89"/>
    <property type="match status" value="1"/>
</dbReference>